<evidence type="ECO:0000259" key="8">
    <source>
        <dbReference type="Pfam" id="PF11960"/>
    </source>
</evidence>
<proteinExistence type="inferred from homology"/>
<dbReference type="GO" id="GO:0016717">
    <property type="term" value="F:oxidoreductase activity, acting on paired donors, with oxidation of a pair of donors resulting in the reduction of molecular oxygen to two molecules of water"/>
    <property type="evidence" value="ECO:0007669"/>
    <property type="project" value="InterPro"/>
</dbReference>
<accession>A0A699YYX7</accession>
<dbReference type="InterPro" id="IPR021863">
    <property type="entry name" value="FAS_N"/>
</dbReference>
<comment type="subcellular location">
    <subcellularLocation>
        <location evidence="1">Membrane</location>
    </subcellularLocation>
</comment>
<keyword evidence="5 6" id="KW-0472">Membrane</keyword>
<keyword evidence="6" id="KW-0812">Transmembrane</keyword>
<dbReference type="Pfam" id="PF00487">
    <property type="entry name" value="FA_desaturase"/>
    <property type="match status" value="1"/>
</dbReference>
<dbReference type="GO" id="GO:0006629">
    <property type="term" value="P:lipid metabolic process"/>
    <property type="evidence" value="ECO:0007669"/>
    <property type="project" value="InterPro"/>
</dbReference>
<dbReference type="Pfam" id="PF11960">
    <property type="entry name" value="DUF3474"/>
    <property type="match status" value="1"/>
</dbReference>
<dbReference type="Proteomes" id="UP000485058">
    <property type="component" value="Unassembled WGS sequence"/>
</dbReference>
<gene>
    <name evidence="9" type="ORF">HaLaN_11002</name>
</gene>
<feature type="domain" description="Fatty acid desaturase N-terminal" evidence="8">
    <location>
        <begin position="5"/>
        <end position="54"/>
    </location>
</feature>
<dbReference type="PANTHER" id="PTHR32100">
    <property type="entry name" value="OMEGA-6 FATTY ACID DESATURASE, CHLOROPLASTIC"/>
    <property type="match status" value="1"/>
</dbReference>
<evidence type="ECO:0000256" key="5">
    <source>
        <dbReference type="ARBA" id="ARBA00023136"/>
    </source>
</evidence>
<dbReference type="EMBL" id="BLLF01000776">
    <property type="protein sequence ID" value="GFH14871.1"/>
    <property type="molecule type" value="Genomic_DNA"/>
</dbReference>
<dbReference type="InterPro" id="IPR005804">
    <property type="entry name" value="FA_desaturase_dom"/>
</dbReference>
<evidence type="ECO:0000256" key="1">
    <source>
        <dbReference type="ARBA" id="ARBA00004370"/>
    </source>
</evidence>
<feature type="transmembrane region" description="Helical" evidence="6">
    <location>
        <begin position="39"/>
        <end position="59"/>
    </location>
</feature>
<keyword evidence="6" id="KW-1133">Transmembrane helix</keyword>
<evidence type="ECO:0000256" key="4">
    <source>
        <dbReference type="ARBA" id="ARBA00023002"/>
    </source>
</evidence>
<feature type="domain" description="Fatty acid desaturase" evidence="7">
    <location>
        <begin position="61"/>
        <end position="318"/>
    </location>
</feature>
<protein>
    <submittedName>
        <fullName evidence="9">Chloroplast glycerolipid omega-3-fatty acid desaturase</fullName>
    </submittedName>
</protein>
<evidence type="ECO:0000256" key="6">
    <source>
        <dbReference type="SAM" id="Phobius"/>
    </source>
</evidence>
<dbReference type="GO" id="GO:0016020">
    <property type="term" value="C:membrane"/>
    <property type="evidence" value="ECO:0007669"/>
    <property type="project" value="UniProtKB-SubCell"/>
</dbReference>
<evidence type="ECO:0000313" key="9">
    <source>
        <dbReference type="EMBL" id="GFH14871.1"/>
    </source>
</evidence>
<reference evidence="9 10" key="1">
    <citation type="submission" date="2020-02" db="EMBL/GenBank/DDBJ databases">
        <title>Draft genome sequence of Haematococcus lacustris strain NIES-144.</title>
        <authorList>
            <person name="Morimoto D."/>
            <person name="Nakagawa S."/>
            <person name="Yoshida T."/>
            <person name="Sawayama S."/>
        </authorList>
    </citation>
    <scope>NUCLEOTIDE SEQUENCE [LARGE SCALE GENOMIC DNA]</scope>
    <source>
        <strain evidence="9 10">NIES-144</strain>
    </source>
</reference>
<comment type="caution">
    <text evidence="9">The sequence shown here is derived from an EMBL/GenBank/DDBJ whole genome shotgun (WGS) entry which is preliminary data.</text>
</comment>
<feature type="transmembrane region" description="Helical" evidence="6">
    <location>
        <begin position="201"/>
        <end position="222"/>
    </location>
</feature>
<feature type="transmembrane region" description="Helical" evidence="6">
    <location>
        <begin position="65"/>
        <end position="83"/>
    </location>
</feature>
<comment type="similarity">
    <text evidence="3">Belongs to the fatty acid desaturase type 1 family.</text>
</comment>
<evidence type="ECO:0000256" key="3">
    <source>
        <dbReference type="ARBA" id="ARBA00009295"/>
    </source>
</evidence>
<dbReference type="CDD" id="cd03507">
    <property type="entry name" value="Delta12-FADS-like"/>
    <property type="match status" value="1"/>
</dbReference>
<evidence type="ECO:0000256" key="2">
    <source>
        <dbReference type="ARBA" id="ARBA00005189"/>
    </source>
</evidence>
<comment type="pathway">
    <text evidence="2">Lipid metabolism.</text>
</comment>
<dbReference type="AlphaFoldDB" id="A0A699YYX7"/>
<evidence type="ECO:0000313" key="10">
    <source>
        <dbReference type="Proteomes" id="UP000485058"/>
    </source>
</evidence>
<sequence>FSRKADGTYDLSAPPPFTLQDLRNAIPAHCWEKNTFRSLSYLALDVAIVAGLAAVAMAVNQWWLWPIYYFAQGTMFWALFVIGHDCGHQSFSSNKALNDFIGNIVHSSILVPYHGWRISHREHHSNHGHVENDESWHPVTKSLYDDMHPMARVGRLSLPWSLFAFPFYLWQRSPGKTGSHYDPKCDLFTPAEGKQIMTSNAFLIGMLGVLAAATYTLGPLAIFNLYVIPYWINVVWLDVVTYLHHHGSSDPTEKMPWYRGEEWSFLRGGLTTIDRDFGIFNKIHHDIGTHVVHHLFSQIPHYNLTEATEAVKPVMGPFYREPQPSPGWFPSHLIGPLVRSFSTDHYVADTGNVVFYESDPALAGGVSSGVRASK</sequence>
<name>A0A699YYX7_HAELA</name>
<organism evidence="9 10">
    <name type="scientific">Haematococcus lacustris</name>
    <name type="common">Green alga</name>
    <name type="synonym">Haematococcus pluvialis</name>
    <dbReference type="NCBI Taxonomy" id="44745"/>
    <lineage>
        <taxon>Eukaryota</taxon>
        <taxon>Viridiplantae</taxon>
        <taxon>Chlorophyta</taxon>
        <taxon>core chlorophytes</taxon>
        <taxon>Chlorophyceae</taxon>
        <taxon>CS clade</taxon>
        <taxon>Chlamydomonadales</taxon>
        <taxon>Haematococcaceae</taxon>
        <taxon>Haematococcus</taxon>
    </lineage>
</organism>
<keyword evidence="4" id="KW-0560">Oxidoreductase</keyword>
<dbReference type="InterPro" id="IPR012171">
    <property type="entry name" value="Fatty_acid_desaturase"/>
</dbReference>
<keyword evidence="10" id="KW-1185">Reference proteome</keyword>
<evidence type="ECO:0000259" key="7">
    <source>
        <dbReference type="Pfam" id="PF00487"/>
    </source>
</evidence>
<feature type="non-terminal residue" evidence="9">
    <location>
        <position position="1"/>
    </location>
</feature>